<reference evidence="1" key="1">
    <citation type="journal article" date="2023" name="Insect Mol. Biol.">
        <title>Genome sequencing provides insights into the evolution of gene families encoding plant cell wall-degrading enzymes in longhorned beetles.</title>
        <authorList>
            <person name="Shin N.R."/>
            <person name="Okamura Y."/>
            <person name="Kirsch R."/>
            <person name="Pauchet Y."/>
        </authorList>
    </citation>
    <scope>NUCLEOTIDE SEQUENCE</scope>
    <source>
        <strain evidence="1">MMC_N1</strain>
    </source>
</reference>
<keyword evidence="2" id="KW-1185">Reference proteome</keyword>
<evidence type="ECO:0000313" key="2">
    <source>
        <dbReference type="Proteomes" id="UP001162164"/>
    </source>
</evidence>
<dbReference type="Proteomes" id="UP001162164">
    <property type="component" value="Unassembled WGS sequence"/>
</dbReference>
<name>A0ABQ9JSG3_9CUCU</name>
<dbReference type="EMBL" id="JAPWTJ010000196">
    <property type="protein sequence ID" value="KAJ8981220.1"/>
    <property type="molecule type" value="Genomic_DNA"/>
</dbReference>
<accession>A0ABQ9JSG3</accession>
<evidence type="ECO:0000313" key="1">
    <source>
        <dbReference type="EMBL" id="KAJ8981220.1"/>
    </source>
</evidence>
<gene>
    <name evidence="1" type="ORF">NQ317_004162</name>
</gene>
<organism evidence="1 2">
    <name type="scientific">Molorchus minor</name>
    <dbReference type="NCBI Taxonomy" id="1323400"/>
    <lineage>
        <taxon>Eukaryota</taxon>
        <taxon>Metazoa</taxon>
        <taxon>Ecdysozoa</taxon>
        <taxon>Arthropoda</taxon>
        <taxon>Hexapoda</taxon>
        <taxon>Insecta</taxon>
        <taxon>Pterygota</taxon>
        <taxon>Neoptera</taxon>
        <taxon>Endopterygota</taxon>
        <taxon>Coleoptera</taxon>
        <taxon>Polyphaga</taxon>
        <taxon>Cucujiformia</taxon>
        <taxon>Chrysomeloidea</taxon>
        <taxon>Cerambycidae</taxon>
        <taxon>Lamiinae</taxon>
        <taxon>Monochamini</taxon>
        <taxon>Molorchus</taxon>
    </lineage>
</organism>
<protein>
    <submittedName>
        <fullName evidence="1">Uncharacterized protein</fullName>
    </submittedName>
</protein>
<sequence length="75" mass="8691">MFIAISVELQYESEVAKEAYAKAKKETQEDANFISDNFFLPDNFGRYETSFTNNTKFYPDHRVSILNLDIGTISR</sequence>
<proteinExistence type="predicted"/>
<comment type="caution">
    <text evidence="1">The sequence shown here is derived from an EMBL/GenBank/DDBJ whole genome shotgun (WGS) entry which is preliminary data.</text>
</comment>